<name>A0A8S1DKC8_9INSE</name>
<feature type="region of interest" description="Disordered" evidence="10">
    <location>
        <begin position="327"/>
        <end position="362"/>
    </location>
</feature>
<dbReference type="GO" id="GO:0000166">
    <property type="term" value="F:nucleotide binding"/>
    <property type="evidence" value="ECO:0007669"/>
    <property type="project" value="InterPro"/>
</dbReference>
<keyword evidence="5" id="KW-0235">DNA replication</keyword>
<accession>A0A8S1DKC8</accession>
<evidence type="ECO:0000256" key="2">
    <source>
        <dbReference type="ARBA" id="ARBA00012417"/>
    </source>
</evidence>
<evidence type="ECO:0000259" key="11">
    <source>
        <dbReference type="Pfam" id="PF03175"/>
    </source>
</evidence>
<comment type="caution">
    <text evidence="12">The sequence shown here is derived from an EMBL/GenBank/DDBJ whole genome shotgun (WGS) entry which is preliminary data.</text>
</comment>
<keyword evidence="7" id="KW-0238">DNA-binding</keyword>
<comment type="similarity">
    <text evidence="1">Belongs to the DNA polymerase type-B family.</text>
</comment>
<feature type="compositionally biased region" description="Acidic residues" evidence="10">
    <location>
        <begin position="20"/>
        <end position="31"/>
    </location>
</feature>
<dbReference type="GO" id="GO:0003887">
    <property type="term" value="F:DNA-directed DNA polymerase activity"/>
    <property type="evidence" value="ECO:0007669"/>
    <property type="project" value="UniProtKB-KW"/>
</dbReference>
<dbReference type="InterPro" id="IPR043502">
    <property type="entry name" value="DNA/RNA_pol_sf"/>
</dbReference>
<keyword evidence="9" id="KW-0175">Coiled coil</keyword>
<sequence length="697" mass="80067">MDFDDDDIFDTIQAEAFQDLSEDENSSSDDEQQNKLVDNALNVNSPDETPQVAQTAPALLAEANYGIATVPNTEEALPTENTYVQADVESCDTFRLPLQEKGLNEANQDPKLQAEIPRSIKDRIQDLQDQLLKHNVETKNHLNEIDKKQKDQEATITRNYHIVKSIEAARSTVEEKMRKEQKLLNEEEERKKSCDSAEDELKILQMEKEKILKTIEDKRNIISNYKKFHDPGRQQRVKQYQDEIKSKKEKLDEMRENKSYVEDLNQSLEKNEDEYKKLKARAIAQQKEDNERMENQLEALKKELNATTKPAKRPVSILSLCHPMHQKRPKLTDDSTENLAIPSTSRAADVRDAEDENSVDSAPNKFKKNIEAQTYKEQIGHLRMLTAINSAIRIHAGLSHKDEKYKKLEANVKTISAVRKCKDAAVKKAMIFLKKQEKIKGKDLDAAAQKFLENMEIKPREGFEEVDENINMFAMKLASAHSKICSLFRLVAHRVKNKLPNLEFEEFSEYCKKQDSQNQPGKAPASHQVTEIYEIWHYEKTTKYKKDEDEGLFTSFVNAFLKLKQEASGWPENNMSNEDKKKYIESYAIEESIDLDENKIEKNEVIRTVAKLCLNSLWGKFGQNVRSKTAVIEDRSRLLELLSAPNVTVTNIMCDATSKVVVQYNDDQDTLNNVNALVAALTTSHARIMLYQLLHIL</sequence>
<evidence type="ECO:0000256" key="1">
    <source>
        <dbReference type="ARBA" id="ARBA00005755"/>
    </source>
</evidence>
<feature type="coiled-coil region" evidence="9">
    <location>
        <begin position="124"/>
        <end position="310"/>
    </location>
</feature>
<keyword evidence="3" id="KW-0808">Transferase</keyword>
<proteinExistence type="inferred from homology"/>
<evidence type="ECO:0000313" key="12">
    <source>
        <dbReference type="EMBL" id="CAB3380493.1"/>
    </source>
</evidence>
<dbReference type="GO" id="GO:0006260">
    <property type="term" value="P:DNA replication"/>
    <property type="evidence" value="ECO:0007669"/>
    <property type="project" value="UniProtKB-KW"/>
</dbReference>
<feature type="non-terminal residue" evidence="12">
    <location>
        <position position="1"/>
    </location>
</feature>
<evidence type="ECO:0000256" key="9">
    <source>
        <dbReference type="SAM" id="Coils"/>
    </source>
</evidence>
<feature type="domain" description="DNA-directed DNA polymerase family B mitochondria/virus" evidence="11">
    <location>
        <begin position="598"/>
        <end position="638"/>
    </location>
</feature>
<evidence type="ECO:0000256" key="10">
    <source>
        <dbReference type="SAM" id="MobiDB-lite"/>
    </source>
</evidence>
<feature type="region of interest" description="Disordered" evidence="10">
    <location>
        <begin position="17"/>
        <end position="51"/>
    </location>
</feature>
<keyword evidence="13" id="KW-1185">Reference proteome</keyword>
<keyword evidence="6" id="KW-0239">DNA-directed DNA polymerase</keyword>
<dbReference type="SUPFAM" id="SSF56672">
    <property type="entry name" value="DNA/RNA polymerases"/>
    <property type="match status" value="1"/>
</dbReference>
<evidence type="ECO:0000256" key="7">
    <source>
        <dbReference type="ARBA" id="ARBA00023125"/>
    </source>
</evidence>
<dbReference type="Pfam" id="PF03175">
    <property type="entry name" value="DNA_pol_B_2"/>
    <property type="match status" value="1"/>
</dbReference>
<gene>
    <name evidence="12" type="ORF">CLODIP_2_CD15364</name>
</gene>
<dbReference type="Gene3D" id="1.10.287.690">
    <property type="entry name" value="Helix hairpin bin"/>
    <property type="match status" value="1"/>
</dbReference>
<evidence type="ECO:0000256" key="4">
    <source>
        <dbReference type="ARBA" id="ARBA00022695"/>
    </source>
</evidence>
<evidence type="ECO:0000313" key="13">
    <source>
        <dbReference type="Proteomes" id="UP000494165"/>
    </source>
</evidence>
<dbReference type="Proteomes" id="UP000494165">
    <property type="component" value="Unassembled WGS sequence"/>
</dbReference>
<reference evidence="12 13" key="1">
    <citation type="submission" date="2020-04" db="EMBL/GenBank/DDBJ databases">
        <authorList>
            <person name="Alioto T."/>
            <person name="Alioto T."/>
            <person name="Gomez Garrido J."/>
        </authorList>
    </citation>
    <scope>NUCLEOTIDE SEQUENCE [LARGE SCALE GENOMIC DNA]</scope>
</reference>
<comment type="catalytic activity">
    <reaction evidence="8">
        <text>DNA(n) + a 2'-deoxyribonucleoside 5'-triphosphate = DNA(n+1) + diphosphate</text>
        <dbReference type="Rhea" id="RHEA:22508"/>
        <dbReference type="Rhea" id="RHEA-COMP:17339"/>
        <dbReference type="Rhea" id="RHEA-COMP:17340"/>
        <dbReference type="ChEBI" id="CHEBI:33019"/>
        <dbReference type="ChEBI" id="CHEBI:61560"/>
        <dbReference type="ChEBI" id="CHEBI:173112"/>
        <dbReference type="EC" id="2.7.7.7"/>
    </reaction>
</comment>
<evidence type="ECO:0000256" key="8">
    <source>
        <dbReference type="ARBA" id="ARBA00049244"/>
    </source>
</evidence>
<dbReference type="PANTHER" id="PTHR33568:SF3">
    <property type="entry name" value="DNA-DIRECTED DNA POLYMERASE"/>
    <property type="match status" value="1"/>
</dbReference>
<evidence type="ECO:0000256" key="3">
    <source>
        <dbReference type="ARBA" id="ARBA00022679"/>
    </source>
</evidence>
<dbReference type="EC" id="2.7.7.7" evidence="2"/>
<dbReference type="OrthoDB" id="8196304at2759"/>
<protein>
    <recommendedName>
        <fullName evidence="2">DNA-directed DNA polymerase</fullName>
        <ecNumber evidence="2">2.7.7.7</ecNumber>
    </recommendedName>
</protein>
<feature type="compositionally biased region" description="Polar residues" evidence="10">
    <location>
        <begin position="41"/>
        <end position="51"/>
    </location>
</feature>
<feature type="compositionally biased region" description="Polar residues" evidence="10">
    <location>
        <begin position="337"/>
        <end position="346"/>
    </location>
</feature>
<keyword evidence="4" id="KW-0548">Nucleotidyltransferase</keyword>
<evidence type="ECO:0000256" key="6">
    <source>
        <dbReference type="ARBA" id="ARBA00022932"/>
    </source>
</evidence>
<dbReference type="EMBL" id="CADEPI010000210">
    <property type="protein sequence ID" value="CAB3380493.1"/>
    <property type="molecule type" value="Genomic_DNA"/>
</dbReference>
<dbReference type="InterPro" id="IPR004868">
    <property type="entry name" value="DNA-dir_DNA_pol_B_mt/vir"/>
</dbReference>
<dbReference type="GO" id="GO:0003677">
    <property type="term" value="F:DNA binding"/>
    <property type="evidence" value="ECO:0007669"/>
    <property type="project" value="UniProtKB-KW"/>
</dbReference>
<organism evidence="12 13">
    <name type="scientific">Cloeon dipterum</name>
    <dbReference type="NCBI Taxonomy" id="197152"/>
    <lineage>
        <taxon>Eukaryota</taxon>
        <taxon>Metazoa</taxon>
        <taxon>Ecdysozoa</taxon>
        <taxon>Arthropoda</taxon>
        <taxon>Hexapoda</taxon>
        <taxon>Insecta</taxon>
        <taxon>Pterygota</taxon>
        <taxon>Palaeoptera</taxon>
        <taxon>Ephemeroptera</taxon>
        <taxon>Pisciforma</taxon>
        <taxon>Baetidae</taxon>
        <taxon>Cloeon</taxon>
    </lineage>
</organism>
<dbReference type="PANTHER" id="PTHR33568">
    <property type="entry name" value="DNA POLYMERASE"/>
    <property type="match status" value="1"/>
</dbReference>
<dbReference type="AlphaFoldDB" id="A0A8S1DKC8"/>
<evidence type="ECO:0000256" key="5">
    <source>
        <dbReference type="ARBA" id="ARBA00022705"/>
    </source>
</evidence>